<dbReference type="InterPro" id="IPR006638">
    <property type="entry name" value="Elp3/MiaA/NifB-like_rSAM"/>
</dbReference>
<dbReference type="GO" id="GO:0006779">
    <property type="term" value="P:porphyrin-containing compound biosynthetic process"/>
    <property type="evidence" value="ECO:0007669"/>
    <property type="project" value="InterPro"/>
</dbReference>
<comment type="function">
    <text evidence="9">Probably acts as a heme chaperone, transferring heme to an unknown acceptor. Binds one molecule of heme per monomer, possibly covalently. Binds 1 [4Fe-4S] cluster. The cluster is coordinated with 3 cysteines and an exchangeable S-adenosyl-L-methionine.</text>
</comment>
<reference evidence="11 12" key="1">
    <citation type="submission" date="2017-12" db="EMBL/GenBank/DDBJ databases">
        <title>Phylogenetic diversity of female urinary microbiome.</title>
        <authorList>
            <person name="Thomas-White K."/>
            <person name="Wolfe A.J."/>
        </authorList>
    </citation>
    <scope>NUCLEOTIDE SEQUENCE [LARGE SCALE GENOMIC DNA]</scope>
    <source>
        <strain evidence="11 12">UMB0250</strain>
    </source>
</reference>
<feature type="domain" description="Radical SAM core" evidence="10">
    <location>
        <begin position="24"/>
        <end position="267"/>
    </location>
</feature>
<evidence type="ECO:0000256" key="5">
    <source>
        <dbReference type="ARBA" id="ARBA00022723"/>
    </source>
</evidence>
<protein>
    <recommendedName>
        <fullName evidence="2 9">Heme chaperone HemW</fullName>
    </recommendedName>
</protein>
<comment type="caution">
    <text evidence="11">The sequence shown here is derived from an EMBL/GenBank/DDBJ whole genome shotgun (WGS) entry which is preliminary data.</text>
</comment>
<dbReference type="GO" id="GO:0046872">
    <property type="term" value="F:metal ion binding"/>
    <property type="evidence" value="ECO:0007669"/>
    <property type="project" value="UniProtKB-UniRule"/>
</dbReference>
<comment type="subcellular location">
    <subcellularLocation>
        <location evidence="9">Cytoplasm</location>
    </subcellularLocation>
</comment>
<keyword evidence="5 9" id="KW-0479">Metal-binding</keyword>
<dbReference type="OrthoDB" id="9808022at2"/>
<organism evidence="11 12">
    <name type="scientific">Schaalia turicensis</name>
    <dbReference type="NCBI Taxonomy" id="131111"/>
    <lineage>
        <taxon>Bacteria</taxon>
        <taxon>Bacillati</taxon>
        <taxon>Actinomycetota</taxon>
        <taxon>Actinomycetes</taxon>
        <taxon>Actinomycetales</taxon>
        <taxon>Actinomycetaceae</taxon>
        <taxon>Schaalia</taxon>
    </lineage>
</organism>
<keyword evidence="7 9" id="KW-0411">Iron-sulfur</keyword>
<dbReference type="Pfam" id="PF04055">
    <property type="entry name" value="Radical_SAM"/>
    <property type="match status" value="1"/>
</dbReference>
<keyword evidence="9" id="KW-0963">Cytoplasm</keyword>
<dbReference type="SMART" id="SM00729">
    <property type="entry name" value="Elp3"/>
    <property type="match status" value="1"/>
</dbReference>
<name>A0A2I1I724_9ACTO</name>
<comment type="similarity">
    <text evidence="1">Belongs to the anaerobic coproporphyrinogen-III oxidase family. HemW subfamily.</text>
</comment>
<dbReference type="NCBIfam" id="TIGR00539">
    <property type="entry name" value="hemN_rel"/>
    <property type="match status" value="1"/>
</dbReference>
<evidence type="ECO:0000256" key="2">
    <source>
        <dbReference type="ARBA" id="ARBA00017228"/>
    </source>
</evidence>
<dbReference type="PANTHER" id="PTHR13932">
    <property type="entry name" value="COPROPORPHYRINIGEN III OXIDASE"/>
    <property type="match status" value="1"/>
</dbReference>
<keyword evidence="4 9" id="KW-0949">S-adenosyl-L-methionine</keyword>
<dbReference type="SFLD" id="SFLDG01065">
    <property type="entry name" value="anaerobic_coproporphyrinogen-I"/>
    <property type="match status" value="1"/>
</dbReference>
<dbReference type="RefSeq" id="WP_101627421.1">
    <property type="nucleotide sequence ID" value="NZ_PKKJ01000001.1"/>
</dbReference>
<dbReference type="InterPro" id="IPR058240">
    <property type="entry name" value="rSAM_sf"/>
</dbReference>
<evidence type="ECO:0000256" key="3">
    <source>
        <dbReference type="ARBA" id="ARBA00022617"/>
    </source>
</evidence>
<dbReference type="InterPro" id="IPR013785">
    <property type="entry name" value="Aldolase_TIM"/>
</dbReference>
<accession>A0A2I1I724</accession>
<evidence type="ECO:0000256" key="9">
    <source>
        <dbReference type="RuleBase" id="RU364116"/>
    </source>
</evidence>
<dbReference type="InterPro" id="IPR004559">
    <property type="entry name" value="HemW-like"/>
</dbReference>
<dbReference type="AlphaFoldDB" id="A0A2I1I724"/>
<dbReference type="InterPro" id="IPR007197">
    <property type="entry name" value="rSAM"/>
</dbReference>
<keyword evidence="8 9" id="KW-0143">Chaperone</keyword>
<dbReference type="Gene3D" id="3.20.20.70">
    <property type="entry name" value="Aldolase class I"/>
    <property type="match status" value="1"/>
</dbReference>
<keyword evidence="6 9" id="KW-0408">Iron</keyword>
<dbReference type="PANTHER" id="PTHR13932:SF5">
    <property type="entry name" value="RADICAL S-ADENOSYL METHIONINE DOMAIN-CONTAINING PROTEIN 1, MITOCHONDRIAL"/>
    <property type="match status" value="1"/>
</dbReference>
<gene>
    <name evidence="11" type="ORF">CYJ25_01380</name>
</gene>
<dbReference type="InterPro" id="IPR034505">
    <property type="entry name" value="Coproporphyrinogen-III_oxidase"/>
</dbReference>
<dbReference type="SFLD" id="SFLDS00029">
    <property type="entry name" value="Radical_SAM"/>
    <property type="match status" value="1"/>
</dbReference>
<dbReference type="SUPFAM" id="SSF102114">
    <property type="entry name" value="Radical SAM enzymes"/>
    <property type="match status" value="1"/>
</dbReference>
<evidence type="ECO:0000256" key="8">
    <source>
        <dbReference type="ARBA" id="ARBA00023186"/>
    </source>
</evidence>
<proteinExistence type="inferred from homology"/>
<evidence type="ECO:0000256" key="6">
    <source>
        <dbReference type="ARBA" id="ARBA00023004"/>
    </source>
</evidence>
<dbReference type="GO" id="GO:0051539">
    <property type="term" value="F:4 iron, 4 sulfur cluster binding"/>
    <property type="evidence" value="ECO:0007669"/>
    <property type="project" value="UniProtKB-UniRule"/>
</dbReference>
<evidence type="ECO:0000259" key="10">
    <source>
        <dbReference type="PROSITE" id="PS51918"/>
    </source>
</evidence>
<evidence type="ECO:0000313" key="11">
    <source>
        <dbReference type="EMBL" id="PKY66919.1"/>
    </source>
</evidence>
<dbReference type="Proteomes" id="UP000234545">
    <property type="component" value="Unassembled WGS sequence"/>
</dbReference>
<dbReference type="SFLD" id="SFLDF00562">
    <property type="entry name" value="HemN-like__clustered_with_heat"/>
    <property type="match status" value="1"/>
</dbReference>
<keyword evidence="9" id="KW-0004">4Fe-4S</keyword>
<sequence length="417" mass="45345">MPPVQPDGIEWPKDGHLDPALAEVDQGRPFSLYVHVPFCTVRCGYCDFNTYTTGFGVGAEPGSYARSIEAEAQFGRRGLVNAGFEPRPAETVFIGGGTPTLLDTDELAHILDSLRNHFGIAQQAELTIEANPDSIDAKGLLKLKEAGVTRVSFGMQSAVPQVLATLDRTHNPQKVPSAVQAARDAGLDVSVDLIYGAPGESIDDWHRSLDAAVALETDHISAYALVIEEGTKMGAQVARGELPMPDPDDEAIKYELADQVLADAGFKWYEISNFARPDVNEAGVEPTELRHASRHNLAYWRDWDWWGLGPGAHSHVGRYRWWNIKHPAAYAGRVQAGVSPALAGEILQSDARALEKVMLAVRTSEGIRTSDVINIHALPGLIADQLIDGVNALKGRVVLTLKGRLLADYVTRELMGF</sequence>
<keyword evidence="3 9" id="KW-0349">Heme</keyword>
<dbReference type="PROSITE" id="PS51918">
    <property type="entry name" value="RADICAL_SAM"/>
    <property type="match status" value="1"/>
</dbReference>
<dbReference type="GO" id="GO:0004109">
    <property type="term" value="F:coproporphyrinogen oxidase activity"/>
    <property type="evidence" value="ECO:0007669"/>
    <property type="project" value="InterPro"/>
</dbReference>
<evidence type="ECO:0000256" key="7">
    <source>
        <dbReference type="ARBA" id="ARBA00023014"/>
    </source>
</evidence>
<dbReference type="EMBL" id="PKKJ01000001">
    <property type="protein sequence ID" value="PKY66919.1"/>
    <property type="molecule type" value="Genomic_DNA"/>
</dbReference>
<evidence type="ECO:0000256" key="1">
    <source>
        <dbReference type="ARBA" id="ARBA00006100"/>
    </source>
</evidence>
<dbReference type="CDD" id="cd01335">
    <property type="entry name" value="Radical_SAM"/>
    <property type="match status" value="1"/>
</dbReference>
<dbReference type="GO" id="GO:0005737">
    <property type="term" value="C:cytoplasm"/>
    <property type="evidence" value="ECO:0007669"/>
    <property type="project" value="UniProtKB-SubCell"/>
</dbReference>
<evidence type="ECO:0000313" key="12">
    <source>
        <dbReference type="Proteomes" id="UP000234545"/>
    </source>
</evidence>
<evidence type="ECO:0000256" key="4">
    <source>
        <dbReference type="ARBA" id="ARBA00022691"/>
    </source>
</evidence>